<feature type="region of interest" description="Disordered" evidence="1">
    <location>
        <begin position="245"/>
        <end position="357"/>
    </location>
</feature>
<organism evidence="2 3">
    <name type="scientific">Cryoendolithus antarcticus</name>
    <dbReference type="NCBI Taxonomy" id="1507870"/>
    <lineage>
        <taxon>Eukaryota</taxon>
        <taxon>Fungi</taxon>
        <taxon>Dikarya</taxon>
        <taxon>Ascomycota</taxon>
        <taxon>Pezizomycotina</taxon>
        <taxon>Dothideomycetes</taxon>
        <taxon>Dothideomycetidae</taxon>
        <taxon>Cladosporiales</taxon>
        <taxon>Cladosporiaceae</taxon>
        <taxon>Cryoendolithus</taxon>
    </lineage>
</organism>
<reference evidence="3" key="1">
    <citation type="submission" date="2017-03" db="EMBL/GenBank/DDBJ databases">
        <title>Genomes of endolithic fungi from Antarctica.</title>
        <authorList>
            <person name="Coleine C."/>
            <person name="Masonjones S."/>
            <person name="Stajich J.E."/>
        </authorList>
    </citation>
    <scope>NUCLEOTIDE SEQUENCE [LARGE SCALE GENOMIC DNA]</scope>
    <source>
        <strain evidence="3">CCFEE 5527</strain>
    </source>
</reference>
<gene>
    <name evidence="2" type="ORF">B0A48_03068</name>
</gene>
<dbReference type="EMBL" id="NAJO01000005">
    <property type="protein sequence ID" value="OQO12426.1"/>
    <property type="molecule type" value="Genomic_DNA"/>
</dbReference>
<dbReference type="GO" id="GO:0005634">
    <property type="term" value="C:nucleus"/>
    <property type="evidence" value="ECO:0007669"/>
    <property type="project" value="TreeGrafter"/>
</dbReference>
<evidence type="ECO:0000256" key="1">
    <source>
        <dbReference type="SAM" id="MobiDB-lite"/>
    </source>
</evidence>
<feature type="compositionally biased region" description="Low complexity" evidence="1">
    <location>
        <begin position="463"/>
        <end position="489"/>
    </location>
</feature>
<feature type="compositionally biased region" description="Polar residues" evidence="1">
    <location>
        <begin position="433"/>
        <end position="449"/>
    </location>
</feature>
<feature type="compositionally biased region" description="Polar residues" evidence="1">
    <location>
        <begin position="492"/>
        <end position="501"/>
    </location>
</feature>
<dbReference type="PANTHER" id="PTHR21099">
    <property type="entry name" value="RAD201"/>
    <property type="match status" value="1"/>
</dbReference>
<feature type="compositionally biased region" description="Polar residues" evidence="1">
    <location>
        <begin position="530"/>
        <end position="553"/>
    </location>
</feature>
<feature type="compositionally biased region" description="Gly residues" evidence="1">
    <location>
        <begin position="339"/>
        <end position="357"/>
    </location>
</feature>
<dbReference type="AlphaFoldDB" id="A0A1V8TM32"/>
<dbReference type="InParanoid" id="A0A1V8TM32"/>
<dbReference type="CDD" id="cd23954">
    <property type="entry name" value="AMO1_CTD"/>
    <property type="match status" value="1"/>
</dbReference>
<feature type="region of interest" description="Disordered" evidence="1">
    <location>
        <begin position="36"/>
        <end position="73"/>
    </location>
</feature>
<dbReference type="Proteomes" id="UP000192596">
    <property type="component" value="Unassembled WGS sequence"/>
</dbReference>
<feature type="region of interest" description="Disordered" evidence="1">
    <location>
        <begin position="395"/>
        <end position="589"/>
    </location>
</feature>
<protein>
    <submittedName>
        <fullName evidence="2">Uncharacterized protein</fullName>
    </submittedName>
</protein>
<keyword evidence="3" id="KW-1185">Reference proteome</keyword>
<dbReference type="STRING" id="1507870.A0A1V8TM32"/>
<comment type="caution">
    <text evidence="2">The sequence shown here is derived from an EMBL/GenBank/DDBJ whole genome shotgun (WGS) entry which is preliminary data.</text>
</comment>
<accession>A0A1V8TM32</accession>
<dbReference type="OrthoDB" id="20729at2759"/>
<feature type="compositionally biased region" description="Low complexity" evidence="1">
    <location>
        <begin position="554"/>
        <end position="585"/>
    </location>
</feature>
<sequence>MRWSGTSSRTNANVRIAKPLAARVWIWFSRQAEETESAAYDDSVVPSKDSELIQSSDKIPARSDVAGEEDAKGDDGYWVHGQVEVFMSRRIAARMSIHKIDRRIDMHHCKTLVADELARAHLDKGNKHQPKKRQYNVTADNIRVDLTTDRPIWPLTSYGPGRNAPAQLIEGELETSPEEMRVMYYLAMTTGNTQQAIGEEAQAAAKSNEAVQTILKDVDGAVRYIIAGKDRHPNRLDIEQNATQATQPTPGFGLPAASADQQFGQPTATGQAPSAFGQPSASSQNTPAFGQPTAPAFGQTTAPGFGQPSAFGKPAQPGFGRASSLGGAKPSPFGQPSALGGGGAFGQPSALGGGGAFGQPSALGGGAKPAFGQPTLGQAAQPLFGAASTPGFGQSSAPAFGQATTPAFGQATGSAFGAQSQEPKPNPFAAAASQPSVFGAASQQPSGFGQPSAFGAAARQASPFATAGQAQPQPQAANPFAPSASPAPSVFGQASQPTVERQASPFGSAAPSQGPAFGQASQPAAPAFGQASQPASAFGQSQPTSTLFGQPSNTQSTPASAAQPAPFGQTTATPAQQPGAPPSTQMNGTSHTIASIHLVRASNGQPQSYNGQPVRLDPKAQVFLYPIPGTHPRQEERLWFPQGAPAEQNPDTVLGNAWYTGDLGKEVKAIYAKVTASGKFEDDMPEIPPRREWVSWDI</sequence>
<proteinExistence type="predicted"/>
<dbReference type="PANTHER" id="PTHR21099:SF2">
    <property type="entry name" value="SI:CH211-113E8.11"/>
    <property type="match status" value="1"/>
</dbReference>
<name>A0A1V8TM32_9PEZI</name>
<evidence type="ECO:0000313" key="2">
    <source>
        <dbReference type="EMBL" id="OQO12426.1"/>
    </source>
</evidence>
<feature type="compositionally biased region" description="Polar residues" evidence="1">
    <location>
        <begin position="259"/>
        <end position="288"/>
    </location>
</feature>
<evidence type="ECO:0000313" key="3">
    <source>
        <dbReference type="Proteomes" id="UP000192596"/>
    </source>
</evidence>
<feature type="compositionally biased region" description="Polar residues" evidence="1">
    <location>
        <begin position="395"/>
        <end position="423"/>
    </location>
</feature>